<evidence type="ECO:0000313" key="2">
    <source>
        <dbReference type="Proteomes" id="UP000479710"/>
    </source>
</evidence>
<dbReference type="AlphaFoldDB" id="A0A6G1C849"/>
<keyword evidence="2" id="KW-1185">Reference proteome</keyword>
<organism evidence="1 2">
    <name type="scientific">Oryza meyeriana var. granulata</name>
    <dbReference type="NCBI Taxonomy" id="110450"/>
    <lineage>
        <taxon>Eukaryota</taxon>
        <taxon>Viridiplantae</taxon>
        <taxon>Streptophyta</taxon>
        <taxon>Embryophyta</taxon>
        <taxon>Tracheophyta</taxon>
        <taxon>Spermatophyta</taxon>
        <taxon>Magnoliopsida</taxon>
        <taxon>Liliopsida</taxon>
        <taxon>Poales</taxon>
        <taxon>Poaceae</taxon>
        <taxon>BOP clade</taxon>
        <taxon>Oryzoideae</taxon>
        <taxon>Oryzeae</taxon>
        <taxon>Oryzinae</taxon>
        <taxon>Oryza</taxon>
        <taxon>Oryza meyeriana</taxon>
    </lineage>
</organism>
<protein>
    <submittedName>
        <fullName evidence="1">Uncharacterized protein</fullName>
    </submittedName>
</protein>
<name>A0A6G1C849_9ORYZ</name>
<dbReference type="Proteomes" id="UP000479710">
    <property type="component" value="Unassembled WGS sequence"/>
</dbReference>
<reference evidence="1 2" key="1">
    <citation type="submission" date="2019-11" db="EMBL/GenBank/DDBJ databases">
        <title>Whole genome sequence of Oryza granulata.</title>
        <authorList>
            <person name="Li W."/>
        </authorList>
    </citation>
    <scope>NUCLEOTIDE SEQUENCE [LARGE SCALE GENOMIC DNA]</scope>
    <source>
        <strain evidence="2">cv. Menghai</strain>
        <tissue evidence="1">Leaf</tissue>
    </source>
</reference>
<proteinExistence type="predicted"/>
<gene>
    <name evidence="1" type="ORF">E2562_021857</name>
</gene>
<accession>A0A6G1C849</accession>
<comment type="caution">
    <text evidence="1">The sequence shown here is derived from an EMBL/GenBank/DDBJ whole genome shotgun (WGS) entry which is preliminary data.</text>
</comment>
<dbReference type="PROSITE" id="PS51257">
    <property type="entry name" value="PROKAR_LIPOPROTEIN"/>
    <property type="match status" value="1"/>
</dbReference>
<dbReference type="EMBL" id="SPHZ02000010">
    <property type="protein sequence ID" value="KAF0896320.1"/>
    <property type="molecule type" value="Genomic_DNA"/>
</dbReference>
<sequence length="62" mass="6341">MDWQVKRSCGGLTDCWSEDGRGGLSSSGCSGVSACGGQVAGHGCARRGKDGCFRLSDCVGLR</sequence>
<evidence type="ECO:0000313" key="1">
    <source>
        <dbReference type="EMBL" id="KAF0896320.1"/>
    </source>
</evidence>